<reference evidence="1" key="1">
    <citation type="submission" date="2018-06" db="EMBL/GenBank/DDBJ databases">
        <authorList>
            <person name="Zhirakovskaya E."/>
        </authorList>
    </citation>
    <scope>NUCLEOTIDE SEQUENCE</scope>
</reference>
<dbReference type="PIRSF" id="PIRSF028451">
    <property type="entry name" value="UCP028451"/>
    <property type="match status" value="1"/>
</dbReference>
<name>A0A3B1DVX2_9ZZZZ</name>
<dbReference type="PANTHER" id="PTHR36452:SF1">
    <property type="entry name" value="DUF2461 DOMAIN-CONTAINING PROTEIN"/>
    <property type="match status" value="1"/>
</dbReference>
<dbReference type="PANTHER" id="PTHR36452">
    <property type="entry name" value="CHROMOSOME 12, WHOLE GENOME SHOTGUN SEQUENCE"/>
    <property type="match status" value="1"/>
</dbReference>
<proteinExistence type="predicted"/>
<dbReference type="InterPro" id="IPR012808">
    <property type="entry name" value="CHP02453"/>
</dbReference>
<dbReference type="InterPro" id="IPR015996">
    <property type="entry name" value="UCP028451"/>
</dbReference>
<evidence type="ECO:0000313" key="1">
    <source>
        <dbReference type="EMBL" id="VAX32897.1"/>
    </source>
</evidence>
<dbReference type="Pfam" id="PF09365">
    <property type="entry name" value="DUF2461"/>
    <property type="match status" value="1"/>
</dbReference>
<evidence type="ECO:0008006" key="2">
    <source>
        <dbReference type="Google" id="ProtNLM"/>
    </source>
</evidence>
<dbReference type="NCBIfam" id="TIGR02453">
    <property type="entry name" value="TIGR02453 family protein"/>
    <property type="match status" value="1"/>
</dbReference>
<organism evidence="1">
    <name type="scientific">hydrothermal vent metagenome</name>
    <dbReference type="NCBI Taxonomy" id="652676"/>
    <lineage>
        <taxon>unclassified sequences</taxon>
        <taxon>metagenomes</taxon>
        <taxon>ecological metagenomes</taxon>
    </lineage>
</organism>
<dbReference type="EMBL" id="UOGG01000227">
    <property type="protein sequence ID" value="VAX32897.1"/>
    <property type="molecule type" value="Genomic_DNA"/>
</dbReference>
<sequence>MNIFTGFPEEGIGLLADLENNNNREWFGRNKTRYKELVDEPAKDFVVAMTGKIRPLVGGPGGAKIFRVYRDVRFSKDKTPYNPVIKIAFFKADQQKEKGCSAPMYFFRLHKDTLALGAGVYEFNDSRALQHYRKQVADDVSGPQLEKILKKFRCNDFWINQPHYKKVPAGFEKNHPREELLRHRGLYAFIETPAPSEISTQKAVEFCLKKFKAISPLYNWLNSF</sequence>
<dbReference type="AlphaFoldDB" id="A0A3B1DVX2"/>
<protein>
    <recommendedName>
        <fullName evidence="2">TIGR02453 family protein</fullName>
    </recommendedName>
</protein>
<accession>A0A3B1DVX2</accession>
<gene>
    <name evidence="1" type="ORF">MNBD_NITROSPINAE05-36</name>
</gene>